<evidence type="ECO:0000313" key="2">
    <source>
        <dbReference type="Proteomes" id="UP000055048"/>
    </source>
</evidence>
<dbReference type="AlphaFoldDB" id="A0A0V0TRG6"/>
<evidence type="ECO:0000313" key="1">
    <source>
        <dbReference type="EMBL" id="KRX41606.1"/>
    </source>
</evidence>
<dbReference type="Proteomes" id="UP000055048">
    <property type="component" value="Unassembled WGS sequence"/>
</dbReference>
<proteinExistence type="predicted"/>
<reference evidence="1 2" key="1">
    <citation type="submission" date="2015-01" db="EMBL/GenBank/DDBJ databases">
        <title>Evolution of Trichinella species and genotypes.</title>
        <authorList>
            <person name="Korhonen P.K."/>
            <person name="Edoardo P."/>
            <person name="Giuseppe L.R."/>
            <person name="Gasser R.B."/>
        </authorList>
    </citation>
    <scope>NUCLEOTIDE SEQUENCE [LARGE SCALE GENOMIC DNA]</scope>
    <source>
        <strain evidence="1">ISS417</strain>
    </source>
</reference>
<organism evidence="1 2">
    <name type="scientific">Trichinella murrelli</name>
    <dbReference type="NCBI Taxonomy" id="144512"/>
    <lineage>
        <taxon>Eukaryota</taxon>
        <taxon>Metazoa</taxon>
        <taxon>Ecdysozoa</taxon>
        <taxon>Nematoda</taxon>
        <taxon>Enoplea</taxon>
        <taxon>Dorylaimia</taxon>
        <taxon>Trichinellida</taxon>
        <taxon>Trichinellidae</taxon>
        <taxon>Trichinella</taxon>
    </lineage>
</organism>
<comment type="caution">
    <text evidence="1">The sequence shown here is derived from an EMBL/GenBank/DDBJ whole genome shotgun (WGS) entry which is preliminary data.</text>
</comment>
<gene>
    <name evidence="1" type="ORF">T05_4235</name>
</gene>
<keyword evidence="2" id="KW-1185">Reference proteome</keyword>
<dbReference type="EMBL" id="JYDJ01000166">
    <property type="protein sequence ID" value="KRX41606.1"/>
    <property type="molecule type" value="Genomic_DNA"/>
</dbReference>
<protein>
    <submittedName>
        <fullName evidence="1">Uncharacterized protein</fullName>
    </submittedName>
</protein>
<accession>A0A0V0TRG6</accession>
<name>A0A0V0TRG6_9BILA</name>
<sequence>MAVELMRWQYYDQSRSTSAISLRQSSSWPCKVTHCKPTGRPTDPEPTRQFWNTCLALKSRTLYSSSTLCSSRSDTTEHWTLPAGKSSRLYKAE</sequence>